<dbReference type="Gene3D" id="1.10.10.60">
    <property type="entry name" value="Homeodomain-like"/>
    <property type="match status" value="1"/>
</dbReference>
<dbReference type="Pfam" id="PF00249">
    <property type="entry name" value="Myb_DNA-binding"/>
    <property type="match status" value="1"/>
</dbReference>
<dbReference type="Proteomes" id="UP000075920">
    <property type="component" value="Unassembled WGS sequence"/>
</dbReference>
<evidence type="ECO:0000259" key="5">
    <source>
        <dbReference type="PROSITE" id="PS51156"/>
    </source>
</evidence>
<dbReference type="STRING" id="112268.A0A182WKS5"/>
<keyword evidence="8" id="KW-1185">Reference proteome</keyword>
<keyword evidence="2" id="KW-0805">Transcription regulation</keyword>
<organism evidence="7 8">
    <name type="scientific">Anopheles minimus</name>
    <dbReference type="NCBI Taxonomy" id="112268"/>
    <lineage>
        <taxon>Eukaryota</taxon>
        <taxon>Metazoa</taxon>
        <taxon>Ecdysozoa</taxon>
        <taxon>Arthropoda</taxon>
        <taxon>Hexapoda</taxon>
        <taxon>Insecta</taxon>
        <taxon>Pterygota</taxon>
        <taxon>Neoptera</taxon>
        <taxon>Endopterygota</taxon>
        <taxon>Diptera</taxon>
        <taxon>Nematocera</taxon>
        <taxon>Culicoidea</taxon>
        <taxon>Culicidae</taxon>
        <taxon>Anophelinae</taxon>
        <taxon>Anopheles</taxon>
    </lineage>
</organism>
<evidence type="ECO:0008006" key="9">
    <source>
        <dbReference type="Google" id="ProtNLM"/>
    </source>
</evidence>
<dbReference type="EnsemblMetazoa" id="AMIN011004-RA">
    <property type="protein sequence ID" value="AMIN011004-PA"/>
    <property type="gene ID" value="AMIN011004"/>
</dbReference>
<accession>A0A182WKS5</accession>
<keyword evidence="3" id="KW-0804">Transcription</keyword>
<protein>
    <recommendedName>
        <fullName evidence="9">ELM2 domain-containing protein</fullName>
    </recommendedName>
</protein>
<dbReference type="InterPro" id="IPR017884">
    <property type="entry name" value="SANT_dom"/>
</dbReference>
<dbReference type="VEuPathDB" id="VectorBase:AMIN011004"/>
<name>A0A182WKS5_9DIPT</name>
<comment type="subcellular location">
    <subcellularLocation>
        <location evidence="1">Nucleus</location>
    </subcellularLocation>
</comment>
<evidence type="ECO:0000313" key="7">
    <source>
        <dbReference type="EnsemblMetazoa" id="AMIN011004-PA"/>
    </source>
</evidence>
<dbReference type="PANTHER" id="PTHR13859:SF11">
    <property type="entry name" value="GRUNGE, ISOFORM J"/>
    <property type="match status" value="1"/>
</dbReference>
<dbReference type="GO" id="GO:0003714">
    <property type="term" value="F:transcription corepressor activity"/>
    <property type="evidence" value="ECO:0007669"/>
    <property type="project" value="TreeGrafter"/>
</dbReference>
<dbReference type="GO" id="GO:0005634">
    <property type="term" value="C:nucleus"/>
    <property type="evidence" value="ECO:0007669"/>
    <property type="project" value="UniProtKB-SubCell"/>
</dbReference>
<dbReference type="Pfam" id="PF01448">
    <property type="entry name" value="ELM2"/>
    <property type="match status" value="1"/>
</dbReference>
<dbReference type="PROSITE" id="PS51156">
    <property type="entry name" value="ELM2"/>
    <property type="match status" value="1"/>
</dbReference>
<dbReference type="PANTHER" id="PTHR13859">
    <property type="entry name" value="ATROPHIN-RELATED"/>
    <property type="match status" value="1"/>
</dbReference>
<feature type="domain" description="SANT" evidence="6">
    <location>
        <begin position="105"/>
        <end position="140"/>
    </location>
</feature>
<evidence type="ECO:0000313" key="8">
    <source>
        <dbReference type="Proteomes" id="UP000075920"/>
    </source>
</evidence>
<evidence type="ECO:0000256" key="4">
    <source>
        <dbReference type="ARBA" id="ARBA00023242"/>
    </source>
</evidence>
<reference evidence="7" key="2">
    <citation type="submission" date="2020-05" db="UniProtKB">
        <authorList>
            <consortium name="EnsemblMetazoa"/>
        </authorList>
    </citation>
    <scope>IDENTIFICATION</scope>
    <source>
        <strain evidence="7">MINIMUS1</strain>
    </source>
</reference>
<dbReference type="InterPro" id="IPR001005">
    <property type="entry name" value="SANT/Myb"/>
</dbReference>
<evidence type="ECO:0000256" key="1">
    <source>
        <dbReference type="ARBA" id="ARBA00004123"/>
    </source>
</evidence>
<evidence type="ECO:0000259" key="6">
    <source>
        <dbReference type="PROSITE" id="PS51293"/>
    </source>
</evidence>
<keyword evidence="4" id="KW-0539">Nucleus</keyword>
<dbReference type="InterPro" id="IPR009057">
    <property type="entry name" value="Homeodomain-like_sf"/>
</dbReference>
<evidence type="ECO:0000256" key="3">
    <source>
        <dbReference type="ARBA" id="ARBA00023163"/>
    </source>
</evidence>
<sequence>MFHLIALQATLPDYQPIENYRSEDDEDRDLEDPRWTPGLYIDNDLLMYLTAARSISAFQGMCEEDGCMAASRDDTTINAFDVLHDSGYDAGKALEALLKCPVTKGIEKKWTEEETKRFIKGLRQFGKNFFRIHKDLLPHRPTVMLDSSDSLANLPVASCIE</sequence>
<dbReference type="SUPFAM" id="SSF46689">
    <property type="entry name" value="Homeodomain-like"/>
    <property type="match status" value="1"/>
</dbReference>
<dbReference type="Gene3D" id="4.10.1240.50">
    <property type="match status" value="1"/>
</dbReference>
<reference evidence="8" key="1">
    <citation type="submission" date="2013-03" db="EMBL/GenBank/DDBJ databases">
        <title>The Genome Sequence of Anopheles minimus MINIMUS1.</title>
        <authorList>
            <consortium name="The Broad Institute Genomics Platform"/>
            <person name="Neafsey D.E."/>
            <person name="Walton C."/>
            <person name="Walker B."/>
            <person name="Young S.K."/>
            <person name="Zeng Q."/>
            <person name="Gargeya S."/>
            <person name="Fitzgerald M."/>
            <person name="Haas B."/>
            <person name="Abouelleil A."/>
            <person name="Allen A.W."/>
            <person name="Alvarado L."/>
            <person name="Arachchi H.M."/>
            <person name="Berlin A.M."/>
            <person name="Chapman S.B."/>
            <person name="Gainer-Dewar J."/>
            <person name="Goldberg J."/>
            <person name="Griggs A."/>
            <person name="Gujja S."/>
            <person name="Hansen M."/>
            <person name="Howarth C."/>
            <person name="Imamovic A."/>
            <person name="Ireland A."/>
            <person name="Larimer J."/>
            <person name="McCowan C."/>
            <person name="Murphy C."/>
            <person name="Pearson M."/>
            <person name="Poon T.W."/>
            <person name="Priest M."/>
            <person name="Roberts A."/>
            <person name="Saif S."/>
            <person name="Shea T."/>
            <person name="Sisk P."/>
            <person name="Sykes S."/>
            <person name="Wortman J."/>
            <person name="Nusbaum C."/>
            <person name="Birren B."/>
        </authorList>
    </citation>
    <scope>NUCLEOTIDE SEQUENCE [LARGE SCALE GENOMIC DNA]</scope>
    <source>
        <strain evidence="8">MINIMUS1</strain>
    </source>
</reference>
<feature type="domain" description="ELM2" evidence="5">
    <location>
        <begin position="1"/>
        <end position="101"/>
    </location>
</feature>
<dbReference type="InterPro" id="IPR000949">
    <property type="entry name" value="ELM2_dom"/>
</dbReference>
<dbReference type="PROSITE" id="PS51293">
    <property type="entry name" value="SANT"/>
    <property type="match status" value="1"/>
</dbReference>
<proteinExistence type="predicted"/>
<dbReference type="AlphaFoldDB" id="A0A182WKS5"/>
<evidence type="ECO:0000256" key="2">
    <source>
        <dbReference type="ARBA" id="ARBA00023015"/>
    </source>
</evidence>